<protein>
    <submittedName>
        <fullName evidence="1">DUF1348 family protein</fullName>
    </submittedName>
</protein>
<evidence type="ECO:0000313" key="1">
    <source>
        <dbReference type="EMBL" id="MXR20460.1"/>
    </source>
</evidence>
<dbReference type="GO" id="GO:0030638">
    <property type="term" value="P:polyketide metabolic process"/>
    <property type="evidence" value="ECO:0007669"/>
    <property type="project" value="InterPro"/>
</dbReference>
<accession>A0A6B0SNP4</accession>
<name>A0A6B0SNP4_9EURY</name>
<reference evidence="1 2" key="1">
    <citation type="submission" date="2019-12" db="EMBL/GenBank/DDBJ databases">
        <title>Isolation and characterization of three novel carbon monoxide-oxidizing members of Halobacteria from salione crusts and soils.</title>
        <authorList>
            <person name="Myers M.R."/>
            <person name="King G.M."/>
        </authorList>
    </citation>
    <scope>NUCLEOTIDE SEQUENCE [LARGE SCALE GENOMIC DNA]</scope>
    <source>
        <strain evidence="1 2">PCN9</strain>
    </source>
</reference>
<keyword evidence="2" id="KW-1185">Reference proteome</keyword>
<gene>
    <name evidence="1" type="ORF">GRX66_07525</name>
</gene>
<proteinExistence type="predicted"/>
<dbReference type="InterPro" id="IPR009959">
    <property type="entry name" value="Cyclase_SnoaL-like"/>
</dbReference>
<dbReference type="InterPro" id="IPR032710">
    <property type="entry name" value="NTF2-like_dom_sf"/>
</dbReference>
<sequence>MSATAESNKKLVREYLNAFNDRDRERLSELLAEDAVEHGIHEELRGTDEILEFLDRYVEVFPDYSGETEAMVADGDTVAVRYTVSGTHKGEYLDVEPTGYRAEWTGMAFYRVEGGEIAEAWIEEDRLGLLEHLEAVDPPAHLRI</sequence>
<dbReference type="Pfam" id="PF07366">
    <property type="entry name" value="SnoaL"/>
    <property type="match status" value="1"/>
</dbReference>
<dbReference type="SUPFAM" id="SSF54427">
    <property type="entry name" value="NTF2-like"/>
    <property type="match status" value="1"/>
</dbReference>
<dbReference type="Proteomes" id="UP000471521">
    <property type="component" value="Unassembled WGS sequence"/>
</dbReference>
<comment type="caution">
    <text evidence="1">The sequence shown here is derived from an EMBL/GenBank/DDBJ whole genome shotgun (WGS) entry which is preliminary data.</text>
</comment>
<dbReference type="RefSeq" id="WP_159526007.1">
    <property type="nucleotide sequence ID" value="NZ_WUUU01000044.1"/>
</dbReference>
<dbReference type="PANTHER" id="PTHR38436">
    <property type="entry name" value="POLYKETIDE CYCLASE SNOAL-LIKE DOMAIN"/>
    <property type="match status" value="1"/>
</dbReference>
<dbReference type="PANTHER" id="PTHR38436:SF1">
    <property type="entry name" value="ESTER CYCLASE"/>
    <property type="match status" value="1"/>
</dbReference>
<dbReference type="OrthoDB" id="8685at2157"/>
<evidence type="ECO:0000313" key="2">
    <source>
        <dbReference type="Proteomes" id="UP000471521"/>
    </source>
</evidence>
<dbReference type="EMBL" id="WUUU01000044">
    <property type="protein sequence ID" value="MXR20460.1"/>
    <property type="molecule type" value="Genomic_DNA"/>
</dbReference>
<dbReference type="AlphaFoldDB" id="A0A6B0SNP4"/>
<dbReference type="Gene3D" id="3.10.450.50">
    <property type="match status" value="1"/>
</dbReference>
<organism evidence="1 2">
    <name type="scientific">Halobacterium bonnevillei</name>
    <dbReference type="NCBI Taxonomy" id="2692200"/>
    <lineage>
        <taxon>Archaea</taxon>
        <taxon>Methanobacteriati</taxon>
        <taxon>Methanobacteriota</taxon>
        <taxon>Stenosarchaea group</taxon>
        <taxon>Halobacteria</taxon>
        <taxon>Halobacteriales</taxon>
        <taxon>Halobacteriaceae</taxon>
        <taxon>Halobacterium</taxon>
    </lineage>
</organism>